<dbReference type="SUPFAM" id="SSF50729">
    <property type="entry name" value="PH domain-like"/>
    <property type="match status" value="1"/>
</dbReference>
<dbReference type="PANTHER" id="PTHR17271:SF1">
    <property type="entry name" value="PROTEIN OUTSPREAD"/>
    <property type="match status" value="1"/>
</dbReference>
<keyword evidence="5" id="KW-1185">Reference proteome</keyword>
<feature type="region of interest" description="Disordered" evidence="2">
    <location>
        <begin position="1"/>
        <end position="142"/>
    </location>
</feature>
<dbReference type="InterPro" id="IPR052223">
    <property type="entry name" value="Actin_Cytoskeleton_Reg"/>
</dbReference>
<protein>
    <submittedName>
        <fullName evidence="4">Putative outspread</fullName>
    </submittedName>
</protein>
<feature type="region of interest" description="Disordered" evidence="2">
    <location>
        <begin position="656"/>
        <end position="675"/>
    </location>
</feature>
<reference evidence="4 5" key="1">
    <citation type="journal article" date="2015" name="Genome Biol. Evol.">
        <title>The genome of winter moth (Operophtera brumata) provides a genomic perspective on sexual dimorphism and phenology.</title>
        <authorList>
            <person name="Derks M.F."/>
            <person name="Smit S."/>
            <person name="Salis L."/>
            <person name="Schijlen E."/>
            <person name="Bossers A."/>
            <person name="Mateman C."/>
            <person name="Pijl A.S."/>
            <person name="de Ridder D."/>
            <person name="Groenen M.A."/>
            <person name="Visser M.E."/>
            <person name="Megens H.J."/>
        </authorList>
    </citation>
    <scope>NUCLEOTIDE SEQUENCE [LARGE SCALE GENOMIC DNA]</scope>
    <source>
        <strain evidence="4">WM2013NL</strain>
        <tissue evidence="4">Head and thorax</tissue>
    </source>
</reference>
<feature type="coiled-coil region" evidence="1">
    <location>
        <begin position="571"/>
        <end position="598"/>
    </location>
</feature>
<feature type="region of interest" description="Disordered" evidence="2">
    <location>
        <begin position="700"/>
        <end position="731"/>
    </location>
</feature>
<dbReference type="PROSITE" id="PS50003">
    <property type="entry name" value="PH_DOMAIN"/>
    <property type="match status" value="1"/>
</dbReference>
<dbReference type="Pfam" id="PF00169">
    <property type="entry name" value="PH"/>
    <property type="match status" value="1"/>
</dbReference>
<evidence type="ECO:0000256" key="2">
    <source>
        <dbReference type="SAM" id="MobiDB-lite"/>
    </source>
</evidence>
<evidence type="ECO:0000259" key="3">
    <source>
        <dbReference type="PROSITE" id="PS50003"/>
    </source>
</evidence>
<organism evidence="4 5">
    <name type="scientific">Operophtera brumata</name>
    <name type="common">Winter moth</name>
    <name type="synonym">Phalaena brumata</name>
    <dbReference type="NCBI Taxonomy" id="104452"/>
    <lineage>
        <taxon>Eukaryota</taxon>
        <taxon>Metazoa</taxon>
        <taxon>Ecdysozoa</taxon>
        <taxon>Arthropoda</taxon>
        <taxon>Hexapoda</taxon>
        <taxon>Insecta</taxon>
        <taxon>Pterygota</taxon>
        <taxon>Neoptera</taxon>
        <taxon>Endopterygota</taxon>
        <taxon>Lepidoptera</taxon>
        <taxon>Glossata</taxon>
        <taxon>Ditrysia</taxon>
        <taxon>Geometroidea</taxon>
        <taxon>Geometridae</taxon>
        <taxon>Larentiinae</taxon>
        <taxon>Operophtera</taxon>
    </lineage>
</organism>
<feature type="compositionally biased region" description="Basic and acidic residues" evidence="2">
    <location>
        <begin position="17"/>
        <end position="35"/>
    </location>
</feature>
<feature type="region of interest" description="Disordered" evidence="2">
    <location>
        <begin position="1550"/>
        <end position="1573"/>
    </location>
</feature>
<feature type="compositionally biased region" description="Polar residues" evidence="2">
    <location>
        <begin position="1555"/>
        <end position="1564"/>
    </location>
</feature>
<dbReference type="CDD" id="cd13275">
    <property type="entry name" value="PH_M-RIP"/>
    <property type="match status" value="1"/>
</dbReference>
<feature type="compositionally biased region" description="Basic and acidic residues" evidence="2">
    <location>
        <begin position="292"/>
        <end position="306"/>
    </location>
</feature>
<evidence type="ECO:0000313" key="5">
    <source>
        <dbReference type="Proteomes" id="UP000037510"/>
    </source>
</evidence>
<dbReference type="InterPro" id="IPR011993">
    <property type="entry name" value="PH-like_dom_sf"/>
</dbReference>
<dbReference type="GO" id="GO:0051015">
    <property type="term" value="F:actin filament binding"/>
    <property type="evidence" value="ECO:0007669"/>
    <property type="project" value="TreeGrafter"/>
</dbReference>
<dbReference type="SMART" id="SM00233">
    <property type="entry name" value="PH"/>
    <property type="match status" value="1"/>
</dbReference>
<name>A0A0L7KVV2_OPEBR</name>
<dbReference type="InterPro" id="IPR001849">
    <property type="entry name" value="PH_domain"/>
</dbReference>
<gene>
    <name evidence="4" type="ORF">OBRU01_20219</name>
</gene>
<dbReference type="Proteomes" id="UP000037510">
    <property type="component" value="Unassembled WGS sequence"/>
</dbReference>
<feature type="compositionally biased region" description="Basic and acidic residues" evidence="2">
    <location>
        <begin position="719"/>
        <end position="731"/>
    </location>
</feature>
<dbReference type="GO" id="GO:0015629">
    <property type="term" value="C:actin cytoskeleton"/>
    <property type="evidence" value="ECO:0007669"/>
    <property type="project" value="TreeGrafter"/>
</dbReference>
<evidence type="ECO:0000256" key="1">
    <source>
        <dbReference type="SAM" id="Coils"/>
    </source>
</evidence>
<feature type="coiled-coil region" evidence="1">
    <location>
        <begin position="1449"/>
        <end position="1492"/>
    </location>
</feature>
<feature type="coiled-coil region" evidence="1">
    <location>
        <begin position="482"/>
        <end position="530"/>
    </location>
</feature>
<feature type="domain" description="PH" evidence="3">
    <location>
        <begin position="148"/>
        <end position="248"/>
    </location>
</feature>
<comment type="caution">
    <text evidence="4">The sequence shown here is derived from an EMBL/GenBank/DDBJ whole genome shotgun (WGS) entry which is preliminary data.</text>
</comment>
<feature type="region of interest" description="Disordered" evidence="2">
    <location>
        <begin position="266"/>
        <end position="322"/>
    </location>
</feature>
<dbReference type="EMBL" id="JTDY01005291">
    <property type="protein sequence ID" value="KOB67149.1"/>
    <property type="molecule type" value="Genomic_DNA"/>
</dbReference>
<dbReference type="STRING" id="104452.A0A0L7KVV2"/>
<dbReference type="PANTHER" id="PTHR17271">
    <property type="entry name" value="PLECKSTRIN HOMOLOGY PH DOMAIN-CONTAINING PROTEIN"/>
    <property type="match status" value="1"/>
</dbReference>
<dbReference type="InterPro" id="IPR039597">
    <property type="entry name" value="M-RIP_PH"/>
</dbReference>
<feature type="region of interest" description="Disordered" evidence="2">
    <location>
        <begin position="782"/>
        <end position="806"/>
    </location>
</feature>
<feature type="compositionally biased region" description="Polar residues" evidence="2">
    <location>
        <begin position="782"/>
        <end position="800"/>
    </location>
</feature>
<feature type="compositionally biased region" description="Polar residues" evidence="2">
    <location>
        <begin position="125"/>
        <end position="134"/>
    </location>
</feature>
<sequence>MAQIYTDQPVSSASPPTRDKINGDEKARSRRRDTWAEPSTNQGTDEAGVGVRSPLLQHQHQQYDEQLRDIAASLTRPRSRRALPPPLERPTRLPPPDRLPARGSPDGGVPPEEGVSSSASEGSETTDAVETTESAEPGRVELPAERLLHARAGWLQRRGSGGVWSRHWFVLRGAALLYFRDPHAEHRGLMDGVIDLSGISRVVELPAANSTNGYAFETETWDGKHIVLSAVTAGIRANWVSAMRRTAGLPDTGPLSLILREDTVDRASESSTSPITPVTPLTGKSAPFSSDEEYRTASEGGRRDSADWGEMGSQQPPSPVLTRTPISKVKEKVRARGCYKSPPLTDTTTFETDEIDATKEKEIDRPLNEVDENEKPNEPRKRSYISTIDKQTIQIEDLRKQLKMALNDVSAAENELTRLHKIKSDAAVKEKKMEDLVIELQKKEEELVLRTKEAESLDTIKQLYNQDKTMWETKLTETQNFLKESTEHCELLTRQLASAQETIAQLQRELNELNDRLLKSVKENDNLYAKIRDLEGRVVNESPTREKRKSVGSLSDLTNLNTDLNLESMDKNRLIEEYDELRGRFLKAIQEIKAMKKELRDSHCIYDELEVINMKLRNEMKLREQCSRSEIDLMAARILDLTQKLTASDKQVRTLKHKIQKTESREKRRSLSLKGRESLTLGKEVEEKLTELEQKITMLESGEPVPIINPPSKSASPTKESKKLETTEEKRMKRLAARLRRKSLDSATSSEPMKMLVRLSSLETKVASALDIRKELTNSCESLGQATRSTESPSLNDSPDTSVSTVTTTNAPRHLLERLHNLESAVIHSRNKVNECLCQMSNMRAAKTRRSPSPSLEKKYSVKSMEKCLVDVSRRLQECVERCVEQRSEPDEGVAQAVAQLEEQLRTKLLDISRRKAALYEAGELTPRRSLELLAEKLAYEAVLVGRIRDALETAGGDGFFARLIRSEITETGQLIEDLRRRLGGEHRGDTATRHSLEYLARVLSRRVEAEENPREPRRAALLSHGADLEELRTAQRDLDAAVDAFKAEKLGELAAALACSAPPGPQGDTDDDSVGEAARVRSAWAAARDALGAELVQAEVARALARAARACEGQLDDARRARLTLAAQERADLELWWRAAHDHLRCEMDAAARDVAQLYRRAASGVPAPTSATPPASPRALLQQLGEALAMRALVSARVAVLAGTCGAAGAPGSPGEMGGPRREDAVSSMTADPAQEAEFVFLFQRFSTECRALFSSDCSGDSEDSMKIGESLERVEAAVEELQRRLGADAPEAGGEAPAPGGLAERAEALRRRVVALHELAPCQHCKQLQDALDRLKEERTRGEHALAQQAQALAAARRARAQLGATHERERGVLRERARTLQRRLAALDSEYSAQLDSLRAAYQSAVAADTHGDGLRARYQQEIEQLRALCEKGLMAMESSHRRIVREMEDKHRAEREQLRLDKEQALAEETRATLAALDAMRKAHESEVRREVDKFKAEFLARGAKHADLGQLSSRHQQEMEEIKREILSLSEKYSLRAHLISEANEMKNSEGSSLSQLIEETAPCRQP</sequence>
<feature type="compositionally biased region" description="Pro residues" evidence="2">
    <location>
        <begin position="83"/>
        <end position="98"/>
    </location>
</feature>
<feature type="compositionally biased region" description="Low complexity" evidence="2">
    <location>
        <begin position="109"/>
        <end position="123"/>
    </location>
</feature>
<proteinExistence type="predicted"/>
<dbReference type="Gene3D" id="2.30.29.30">
    <property type="entry name" value="Pleckstrin-homology domain (PH domain)/Phosphotyrosine-binding domain (PTB)"/>
    <property type="match status" value="1"/>
</dbReference>
<feature type="coiled-coil region" evidence="1">
    <location>
        <begin position="388"/>
        <end position="453"/>
    </location>
</feature>
<keyword evidence="1" id="KW-0175">Coiled coil</keyword>
<accession>A0A0L7KVV2</accession>
<feature type="compositionally biased region" description="Polar residues" evidence="2">
    <location>
        <begin position="1"/>
        <end position="15"/>
    </location>
</feature>
<evidence type="ECO:0000313" key="4">
    <source>
        <dbReference type="EMBL" id="KOB67149.1"/>
    </source>
</evidence>